<evidence type="ECO:0000313" key="1">
    <source>
        <dbReference type="EMBL" id="KAK4881402.1"/>
    </source>
</evidence>
<dbReference type="InterPro" id="IPR006631">
    <property type="entry name" value="DM4_12"/>
</dbReference>
<dbReference type="Pfam" id="PF07841">
    <property type="entry name" value="DM4_12"/>
    <property type="match status" value="1"/>
</dbReference>
<dbReference type="SMART" id="SM00718">
    <property type="entry name" value="DM4_12"/>
    <property type="match status" value="1"/>
</dbReference>
<reference evidence="2" key="1">
    <citation type="submission" date="2023-01" db="EMBL/GenBank/DDBJ databases">
        <title>Key to firefly adult light organ development and bioluminescence: homeobox transcription factors regulate luciferase expression and transportation to peroxisome.</title>
        <authorList>
            <person name="Fu X."/>
        </authorList>
    </citation>
    <scope>NUCLEOTIDE SEQUENCE [LARGE SCALE GENOMIC DNA]</scope>
</reference>
<gene>
    <name evidence="1" type="ORF">RN001_004721</name>
</gene>
<dbReference type="EMBL" id="JARPUR010000002">
    <property type="protein sequence ID" value="KAK4881402.1"/>
    <property type="molecule type" value="Genomic_DNA"/>
</dbReference>
<dbReference type="PANTHER" id="PTHR21253">
    <property type="entry name" value="F-BOX ONLY PROTEIN 11-RELATED"/>
    <property type="match status" value="1"/>
</dbReference>
<protein>
    <submittedName>
        <fullName evidence="1">Uncharacterized protein</fullName>
    </submittedName>
</protein>
<dbReference type="AlphaFoldDB" id="A0AAN7SHL1"/>
<dbReference type="PANTHER" id="PTHR21253:SF0">
    <property type="entry name" value="F-BOX ONLY PROTEIN 11-RELATED"/>
    <property type="match status" value="1"/>
</dbReference>
<keyword evidence="2" id="KW-1185">Reference proteome</keyword>
<dbReference type="Proteomes" id="UP001353858">
    <property type="component" value="Unassembled WGS sequence"/>
</dbReference>
<accession>A0AAN7SHL1</accession>
<sequence length="124" mass="14178">MIKVPRLINVLGECDVPFKLPSDPKMLREHKFHKQKREIYTQLEDALTQYGINGNACVKRMICDAKIYLPEKGQSLVADLLATVFITSISDSDDKVECNNTIYDQCDVPFLQYIMGSLMPQEHL</sequence>
<comment type="caution">
    <text evidence="1">The sequence shown here is derived from an EMBL/GenBank/DDBJ whole genome shotgun (WGS) entry which is preliminary data.</text>
</comment>
<name>A0AAN7SHL1_9COLE</name>
<organism evidence="1 2">
    <name type="scientific">Aquatica leii</name>
    <dbReference type="NCBI Taxonomy" id="1421715"/>
    <lineage>
        <taxon>Eukaryota</taxon>
        <taxon>Metazoa</taxon>
        <taxon>Ecdysozoa</taxon>
        <taxon>Arthropoda</taxon>
        <taxon>Hexapoda</taxon>
        <taxon>Insecta</taxon>
        <taxon>Pterygota</taxon>
        <taxon>Neoptera</taxon>
        <taxon>Endopterygota</taxon>
        <taxon>Coleoptera</taxon>
        <taxon>Polyphaga</taxon>
        <taxon>Elateriformia</taxon>
        <taxon>Elateroidea</taxon>
        <taxon>Lampyridae</taxon>
        <taxon>Luciolinae</taxon>
        <taxon>Aquatica</taxon>
    </lineage>
</organism>
<evidence type="ECO:0000313" key="2">
    <source>
        <dbReference type="Proteomes" id="UP001353858"/>
    </source>
</evidence>
<proteinExistence type="predicted"/>